<dbReference type="GO" id="GO:0016491">
    <property type="term" value="F:oxidoreductase activity"/>
    <property type="evidence" value="ECO:0007669"/>
    <property type="project" value="InterPro"/>
</dbReference>
<gene>
    <name evidence="2" type="ORF">F3N42_01230</name>
</gene>
<dbReference type="RefSeq" id="WP_150862558.1">
    <property type="nucleotide sequence ID" value="NZ_VYXP01000001.1"/>
</dbReference>
<accession>A0A5N0TGH5</accession>
<evidence type="ECO:0000313" key="3">
    <source>
        <dbReference type="Proteomes" id="UP000325372"/>
    </source>
</evidence>
<dbReference type="Gene3D" id="1.10.3110.10">
    <property type="entry name" value="protoporphyrinogen ix oxidase, domain 3"/>
    <property type="match status" value="1"/>
</dbReference>
<evidence type="ECO:0000313" key="2">
    <source>
        <dbReference type="EMBL" id="KAA9134195.1"/>
    </source>
</evidence>
<evidence type="ECO:0000259" key="1">
    <source>
        <dbReference type="Pfam" id="PF01593"/>
    </source>
</evidence>
<dbReference type="Pfam" id="PF01593">
    <property type="entry name" value="Amino_oxidase"/>
    <property type="match status" value="1"/>
</dbReference>
<sequence>MKVAVVGTGIAGNVAAWKLSQQHQVTVFEADQRIGGHSHTVDVELDGRHFAVDTGFIVFNDRTYPNFVELLDQLGVASRPTEMSFSVRDDRANLEYNGTSLNALFAQRGNLARPAFWKMIADILRFHREAPAVLAADAEDMALDEWLARGAYGTTFRNRYILPMGSAIWSSSRDEIGRMPVRFFVRFFNNHGLLSVRNRPTWRVIEGGSRNYVDPLVAGHRDRIRLGAPVQAVRRLPGQVMVKARGCEAETFDHVFLACHSDQALAMLQDPSRAEREVLGAIPYRRNEAVLHTDSAVLPRRRLAWAAWNYHLDSDPDRPAAVTYNMNILQHLRAPEAVCVSLNHTQAIDESRVLGAWHYAHPVLGPASIAAQARHQEINQGRRTSFCGAYWRNGFHEDGVVSALDAVRHFEQDPAHVERDLQRTG</sequence>
<reference evidence="2 3" key="1">
    <citation type="submission" date="2019-09" db="EMBL/GenBank/DDBJ databases">
        <title>Wenzhouxiangella sp. Genome sequencing and assembly.</title>
        <authorList>
            <person name="Zhang R."/>
        </authorList>
    </citation>
    <scope>NUCLEOTIDE SEQUENCE [LARGE SCALE GENOMIC DNA]</scope>
    <source>
        <strain evidence="2 3">W260</strain>
    </source>
</reference>
<comment type="caution">
    <text evidence="2">The sequence shown here is derived from an EMBL/GenBank/DDBJ whole genome shotgun (WGS) entry which is preliminary data.</text>
</comment>
<feature type="domain" description="Amine oxidase" evidence="1">
    <location>
        <begin position="10"/>
        <end position="283"/>
    </location>
</feature>
<dbReference type="PANTHER" id="PTHR42923">
    <property type="entry name" value="PROTOPORPHYRINOGEN OXIDASE"/>
    <property type="match status" value="1"/>
</dbReference>
<proteinExistence type="predicted"/>
<name>A0A5N0TGH5_9GAMM</name>
<dbReference type="AlphaFoldDB" id="A0A5N0TGH5"/>
<organism evidence="2 3">
    <name type="scientific">Marinihelvus fidelis</name>
    <dbReference type="NCBI Taxonomy" id="2613842"/>
    <lineage>
        <taxon>Bacteria</taxon>
        <taxon>Pseudomonadati</taxon>
        <taxon>Pseudomonadota</taxon>
        <taxon>Gammaproteobacteria</taxon>
        <taxon>Chromatiales</taxon>
        <taxon>Wenzhouxiangellaceae</taxon>
        <taxon>Marinihelvus</taxon>
    </lineage>
</organism>
<dbReference type="PANTHER" id="PTHR42923:SF17">
    <property type="entry name" value="AMINE OXIDASE DOMAIN-CONTAINING PROTEIN"/>
    <property type="match status" value="1"/>
</dbReference>
<keyword evidence="3" id="KW-1185">Reference proteome</keyword>
<dbReference type="SUPFAM" id="SSF51905">
    <property type="entry name" value="FAD/NAD(P)-binding domain"/>
    <property type="match status" value="1"/>
</dbReference>
<dbReference type="InterPro" id="IPR050464">
    <property type="entry name" value="Zeta_carotene_desat/Oxidored"/>
</dbReference>
<dbReference type="Gene3D" id="3.90.660.20">
    <property type="entry name" value="Protoporphyrinogen oxidase, mitochondrial, domain 2"/>
    <property type="match status" value="1"/>
</dbReference>
<dbReference type="Proteomes" id="UP000325372">
    <property type="component" value="Unassembled WGS sequence"/>
</dbReference>
<dbReference type="InterPro" id="IPR036188">
    <property type="entry name" value="FAD/NAD-bd_sf"/>
</dbReference>
<dbReference type="EMBL" id="VYXP01000001">
    <property type="protein sequence ID" value="KAA9134195.1"/>
    <property type="molecule type" value="Genomic_DNA"/>
</dbReference>
<dbReference type="Gene3D" id="3.50.50.60">
    <property type="entry name" value="FAD/NAD(P)-binding domain"/>
    <property type="match status" value="1"/>
</dbReference>
<dbReference type="InterPro" id="IPR002937">
    <property type="entry name" value="Amino_oxidase"/>
</dbReference>
<protein>
    <submittedName>
        <fullName evidence="2">NAD(P)-binding protein</fullName>
    </submittedName>
</protein>
<dbReference type="FunFam" id="1.10.405.20:FF:000001">
    <property type="entry name" value="Amine oxidase"/>
    <property type="match status" value="1"/>
</dbReference>